<keyword evidence="2" id="KW-1185">Reference proteome</keyword>
<protein>
    <submittedName>
        <fullName evidence="1">Uncharacterized protein</fullName>
    </submittedName>
</protein>
<reference evidence="1" key="1">
    <citation type="submission" date="2018-11" db="EMBL/GenBank/DDBJ databases">
        <title>The sequence and de novo assembly of Larimichthys crocea genome using PacBio and Hi-C technologies.</title>
        <authorList>
            <person name="Xu P."/>
            <person name="Chen B."/>
            <person name="Zhou Z."/>
            <person name="Ke Q."/>
            <person name="Wu Y."/>
            <person name="Bai H."/>
            <person name="Pu F."/>
        </authorList>
    </citation>
    <scope>NUCLEOTIDE SEQUENCE</scope>
    <source>
        <tissue evidence="1">Muscle</tissue>
    </source>
</reference>
<dbReference type="EMBL" id="CM011693">
    <property type="protein sequence ID" value="TMS05614.1"/>
    <property type="molecule type" value="Genomic_DNA"/>
</dbReference>
<accession>A0ACD3QG83</accession>
<name>A0ACD3QG83_LARCR</name>
<evidence type="ECO:0000313" key="2">
    <source>
        <dbReference type="Proteomes" id="UP000793456"/>
    </source>
</evidence>
<gene>
    <name evidence="1" type="ORF">E3U43_004864</name>
</gene>
<sequence length="486" mass="54176">MDVDDHRGIMFLSKEVKGNRWDNRDPGLKGEDMWWFAAASAPAGKQRITSSKVYVKRQAVWALNWYRSEVPLRPRFTMPDCFCQVARFQARSEQHFPAKFRPRFSFFFHSQRDSKMMSSMRATPPFHPPSEEEEVIGQDNAAWANDKREGLKETPSPSSHDQPHPDELQPTREKLTDAEWENVVPAAMDNESSKGCSVYSYRTNSTSPPKPEEFSRDRGESMIGLAFGTPERRKGSLADVSRCWDSEEFLSTLQSKQHLIPDSVPGTDSEPSRVKHLPLILSHPSLSPSLPLFIPTYTSPLPSPTVSVSDLFIEPSCMERLLSKDWKERVDRLNANELLGEVKETDSPHQPKRRRKQLMAFCFGWCPQQVSEIILMDGKRKTSEMIIGARNVEGTQDVAFGMRNPYARVTGGEGAPTFHYDRSADQSEGAAPLGPRRAEKDGRLTAGEAEATDGAGQAAAGADRQTTAAAPAAAAQDKHSPTTDPG</sequence>
<proteinExistence type="predicted"/>
<evidence type="ECO:0000313" key="1">
    <source>
        <dbReference type="EMBL" id="TMS05614.1"/>
    </source>
</evidence>
<organism evidence="1 2">
    <name type="scientific">Larimichthys crocea</name>
    <name type="common">Large yellow croaker</name>
    <name type="synonym">Pseudosciaena crocea</name>
    <dbReference type="NCBI Taxonomy" id="215358"/>
    <lineage>
        <taxon>Eukaryota</taxon>
        <taxon>Metazoa</taxon>
        <taxon>Chordata</taxon>
        <taxon>Craniata</taxon>
        <taxon>Vertebrata</taxon>
        <taxon>Euteleostomi</taxon>
        <taxon>Actinopterygii</taxon>
        <taxon>Neopterygii</taxon>
        <taxon>Teleostei</taxon>
        <taxon>Neoteleostei</taxon>
        <taxon>Acanthomorphata</taxon>
        <taxon>Eupercaria</taxon>
        <taxon>Sciaenidae</taxon>
        <taxon>Larimichthys</taxon>
    </lineage>
</organism>
<comment type="caution">
    <text evidence="1">The sequence shown here is derived from an EMBL/GenBank/DDBJ whole genome shotgun (WGS) entry which is preliminary data.</text>
</comment>
<dbReference type="Proteomes" id="UP000793456">
    <property type="component" value="Chromosome XX"/>
</dbReference>